<dbReference type="Proteomes" id="UP000092503">
    <property type="component" value="Unassembled WGS sequence"/>
</dbReference>
<dbReference type="STRING" id="56449.XBLMG947_2418"/>
<evidence type="ECO:0000313" key="3">
    <source>
        <dbReference type="EMBL" id="SBV51629.1"/>
    </source>
</evidence>
<evidence type="ECO:0000313" key="5">
    <source>
        <dbReference type="Proteomes" id="UP000239710"/>
    </source>
</evidence>
<feature type="signal peptide" evidence="1">
    <location>
        <begin position="1"/>
        <end position="22"/>
    </location>
</feature>
<evidence type="ECO:0000313" key="4">
    <source>
        <dbReference type="Proteomes" id="UP000092503"/>
    </source>
</evidence>
<dbReference type="RefSeq" id="WP_012438125.1">
    <property type="nucleotide sequence ID" value="NZ_FLTX01000037.1"/>
</dbReference>
<reference evidence="3 4" key="1">
    <citation type="submission" date="2016-06" db="EMBL/GenBank/DDBJ databases">
        <authorList>
            <person name="Kjaerup R.B."/>
            <person name="Dalgaard T.S."/>
            <person name="Juul-Madsen H.R."/>
        </authorList>
    </citation>
    <scope>NUCLEOTIDE SEQUENCE [LARGE SCALE GENOMIC DNA]</scope>
    <source>
        <strain evidence="3">LMG947</strain>
    </source>
</reference>
<proteinExistence type="predicted"/>
<dbReference type="AlphaFoldDB" id="A0A1C3NML4"/>
<evidence type="ECO:0000313" key="2">
    <source>
        <dbReference type="EMBL" id="PPV06414.1"/>
    </source>
</evidence>
<dbReference type="PROSITE" id="PS51257">
    <property type="entry name" value="PROKAR_LIPOPROTEIN"/>
    <property type="match status" value="1"/>
</dbReference>
<dbReference type="Pfam" id="PF13992">
    <property type="entry name" value="YecR"/>
    <property type="match status" value="1"/>
</dbReference>
<sequence>MKLKFCGAAAVVLLVGACATHADWLPTKMSRADGVIALSYERNEFQRTDLSEQQAIHLAEQKCRNWGYKGAEPFGSQSTECLSRRGFGNCGSRRVTVEFQCTGSPSQQ</sequence>
<name>A0A1C3NML4_9XANT</name>
<accession>A0A1C3NML4</accession>
<dbReference type="Proteomes" id="UP000239710">
    <property type="component" value="Unassembled WGS sequence"/>
</dbReference>
<reference evidence="2 5" key="2">
    <citation type="submission" date="2016-08" db="EMBL/GenBank/DDBJ databases">
        <title>Evolution of the type three secretion system and type three effector repertoires in Xanthomonas.</title>
        <authorList>
            <person name="Merda D."/>
            <person name="Briand M."/>
            <person name="Bosis E."/>
            <person name="Rousseau C."/>
            <person name="Portier P."/>
            <person name="Jacques M.-A."/>
            <person name="Fischer-Le Saux M."/>
        </authorList>
    </citation>
    <scope>NUCLEOTIDE SEQUENCE [LARGE SCALE GENOMIC DNA]</scope>
    <source>
        <strain evidence="2 5">CFBP1976</strain>
    </source>
</reference>
<dbReference type="InterPro" id="IPR025731">
    <property type="entry name" value="YecR-like"/>
</dbReference>
<dbReference type="EMBL" id="FLTX01000037">
    <property type="protein sequence ID" value="SBV51629.1"/>
    <property type="molecule type" value="Genomic_DNA"/>
</dbReference>
<evidence type="ECO:0008006" key="6">
    <source>
        <dbReference type="Google" id="ProtNLM"/>
    </source>
</evidence>
<keyword evidence="1" id="KW-0732">Signal</keyword>
<protein>
    <recommendedName>
        <fullName evidence="6">Lipoprotein</fullName>
    </recommendedName>
</protein>
<feature type="chain" id="PRO_5008679262" description="Lipoprotein" evidence="1">
    <location>
        <begin position="23"/>
        <end position="108"/>
    </location>
</feature>
<dbReference type="EMBL" id="MDCE01000016">
    <property type="protein sequence ID" value="PPV06414.1"/>
    <property type="molecule type" value="Genomic_DNA"/>
</dbReference>
<evidence type="ECO:0000256" key="1">
    <source>
        <dbReference type="SAM" id="SignalP"/>
    </source>
</evidence>
<gene>
    <name evidence="3" type="ORF">XBLMG947_2418</name>
    <name evidence="2" type="ORF">XbrCFBP1976_12355</name>
</gene>
<keyword evidence="5" id="KW-1185">Reference proteome</keyword>
<organism evidence="3 4">
    <name type="scientific">Xanthomonas bromi</name>
    <dbReference type="NCBI Taxonomy" id="56449"/>
    <lineage>
        <taxon>Bacteria</taxon>
        <taxon>Pseudomonadati</taxon>
        <taxon>Pseudomonadota</taxon>
        <taxon>Gammaproteobacteria</taxon>
        <taxon>Lysobacterales</taxon>
        <taxon>Lysobacteraceae</taxon>
        <taxon>Xanthomonas</taxon>
    </lineage>
</organism>